<name>A0ACC2M090_PERAE</name>
<accession>A0ACC2M090</accession>
<proteinExistence type="predicted"/>
<reference evidence="1 2" key="1">
    <citation type="journal article" date="2022" name="Hortic Res">
        <title>A haplotype resolved chromosomal level avocado genome allows analysis of novel avocado genes.</title>
        <authorList>
            <person name="Nath O."/>
            <person name="Fletcher S.J."/>
            <person name="Hayward A."/>
            <person name="Shaw L.M."/>
            <person name="Masouleh A.K."/>
            <person name="Furtado A."/>
            <person name="Henry R.J."/>
            <person name="Mitter N."/>
        </authorList>
    </citation>
    <scope>NUCLEOTIDE SEQUENCE [LARGE SCALE GENOMIC DNA]</scope>
    <source>
        <strain evidence="2">cv. Hass</strain>
    </source>
</reference>
<evidence type="ECO:0000313" key="1">
    <source>
        <dbReference type="EMBL" id="KAJ8639114.1"/>
    </source>
</evidence>
<dbReference type="EMBL" id="CM056813">
    <property type="protein sequence ID" value="KAJ8639114.1"/>
    <property type="molecule type" value="Genomic_DNA"/>
</dbReference>
<protein>
    <submittedName>
        <fullName evidence="1">Uncharacterized protein</fullName>
    </submittedName>
</protein>
<keyword evidence="2" id="KW-1185">Reference proteome</keyword>
<dbReference type="Proteomes" id="UP001234297">
    <property type="component" value="Chromosome 5"/>
</dbReference>
<gene>
    <name evidence="1" type="ORF">MRB53_015808</name>
</gene>
<comment type="caution">
    <text evidence="1">The sequence shown here is derived from an EMBL/GenBank/DDBJ whole genome shotgun (WGS) entry which is preliminary data.</text>
</comment>
<organism evidence="1 2">
    <name type="scientific">Persea americana</name>
    <name type="common">Avocado</name>
    <dbReference type="NCBI Taxonomy" id="3435"/>
    <lineage>
        <taxon>Eukaryota</taxon>
        <taxon>Viridiplantae</taxon>
        <taxon>Streptophyta</taxon>
        <taxon>Embryophyta</taxon>
        <taxon>Tracheophyta</taxon>
        <taxon>Spermatophyta</taxon>
        <taxon>Magnoliopsida</taxon>
        <taxon>Magnoliidae</taxon>
        <taxon>Laurales</taxon>
        <taxon>Lauraceae</taxon>
        <taxon>Persea</taxon>
    </lineage>
</organism>
<evidence type="ECO:0000313" key="2">
    <source>
        <dbReference type="Proteomes" id="UP001234297"/>
    </source>
</evidence>
<sequence length="289" mass="31692">MATMKSFSLLLSLLVLILFDSLSGECIAAAATSNMQEAEALLKWKSSLDGNEAIQSWSLIPTINGSPCNWTGITCNGRGKVTKINLSNCSLQGNLDQFSFSSLSNLAHLDLSGNALHGNIPNQIVAMLSMEYKIRASSQLVFLDLSRNQLSGILPVISRSQISVLNLSDNQLIGEISHLPFAKLTDPVSLMLNNNQFNGQILSEIDLLRIRKKNEDQGLDYVKSETIGRSVIVSWVTPSAPGSNIIQYGKVYSKTEFEARSNDAISYKFYNYTSGFIHQCIIDNLEACS</sequence>